<dbReference type="Gene3D" id="3.40.50.300">
    <property type="entry name" value="P-loop containing nucleotide triphosphate hydrolases"/>
    <property type="match status" value="1"/>
</dbReference>
<evidence type="ECO:0000256" key="1">
    <source>
        <dbReference type="ARBA" id="ARBA00022679"/>
    </source>
</evidence>
<keyword evidence="3 4" id="KW-0418">Kinase</keyword>
<evidence type="ECO:0000256" key="2">
    <source>
        <dbReference type="ARBA" id="ARBA00022741"/>
    </source>
</evidence>
<accession>A0AA86QAL8</accession>
<reference evidence="5" key="1">
    <citation type="submission" date="2023-06" db="EMBL/GenBank/DDBJ databases">
        <authorList>
            <person name="Kurt Z."/>
        </authorList>
    </citation>
    <scope>NUCLEOTIDE SEQUENCE</scope>
</reference>
<dbReference type="InterPro" id="IPR000850">
    <property type="entry name" value="Adenylat/UMP-CMP_kin"/>
</dbReference>
<dbReference type="EMBL" id="CAXDID020000580">
    <property type="protein sequence ID" value="CAL6104198.1"/>
    <property type="molecule type" value="Genomic_DNA"/>
</dbReference>
<reference evidence="6 7" key="2">
    <citation type="submission" date="2024-07" db="EMBL/GenBank/DDBJ databases">
        <authorList>
            <person name="Akdeniz Z."/>
        </authorList>
    </citation>
    <scope>NUCLEOTIDE SEQUENCE [LARGE SCALE GENOMIC DNA]</scope>
</reference>
<dbReference type="CDD" id="cd01428">
    <property type="entry name" value="ADK"/>
    <property type="match status" value="1"/>
</dbReference>
<dbReference type="Proteomes" id="UP001642409">
    <property type="component" value="Unassembled WGS sequence"/>
</dbReference>
<dbReference type="GO" id="GO:0019205">
    <property type="term" value="F:nucleobase-containing compound kinase activity"/>
    <property type="evidence" value="ECO:0007669"/>
    <property type="project" value="InterPro"/>
</dbReference>
<dbReference type="InterPro" id="IPR027417">
    <property type="entry name" value="P-loop_NTPase"/>
</dbReference>
<proteinExistence type="inferred from homology"/>
<dbReference type="AlphaFoldDB" id="A0AA86QAL8"/>
<dbReference type="EMBL" id="CATOUU010000833">
    <property type="protein sequence ID" value="CAI9952522.1"/>
    <property type="molecule type" value="Genomic_DNA"/>
</dbReference>
<evidence type="ECO:0000256" key="4">
    <source>
        <dbReference type="RuleBase" id="RU003330"/>
    </source>
</evidence>
<dbReference type="PROSITE" id="PS00113">
    <property type="entry name" value="ADENYLATE_KINASE"/>
    <property type="match status" value="1"/>
</dbReference>
<dbReference type="Pfam" id="PF00406">
    <property type="entry name" value="ADK"/>
    <property type="match status" value="1"/>
</dbReference>
<name>A0AA86QAL8_9EUKA</name>
<dbReference type="GO" id="GO:0005524">
    <property type="term" value="F:ATP binding"/>
    <property type="evidence" value="ECO:0007669"/>
    <property type="project" value="InterPro"/>
</dbReference>
<dbReference type="InterPro" id="IPR033690">
    <property type="entry name" value="Adenylat_kinase_CS"/>
</dbReference>
<gene>
    <name evidence="5" type="ORF">HINF_LOCUS40167</name>
    <name evidence="6" type="ORF">HINF_LOCUS72667</name>
</gene>
<dbReference type="PANTHER" id="PTHR23359">
    <property type="entry name" value="NUCLEOTIDE KINASE"/>
    <property type="match status" value="1"/>
</dbReference>
<sequence>MQPIVFVLGKPGCGKGTTCSYLSHHLPVQHFSAGDLLRQEVQNPRSLNAQIILDDMKAGRIAKPEITVQLLREAMEAHPAAKAYIIDGFPRELEQLEFFKQQLDVERCFMLHLNCSDEECFTRIHGRHSNRVDDNDQTIKNRLQNFADETLKVINLFKHQGRLMEVNANADKLEVCQNAFRVIQSLVGIRK</sequence>
<dbReference type="PRINTS" id="PR00094">
    <property type="entry name" value="ADENYLTKNASE"/>
</dbReference>
<evidence type="ECO:0000313" key="6">
    <source>
        <dbReference type="EMBL" id="CAL6104198.1"/>
    </source>
</evidence>
<protein>
    <submittedName>
        <fullName evidence="5">Adenylate kinase 4</fullName>
    </submittedName>
    <submittedName>
        <fullName evidence="6">Adenylate_kinase 4</fullName>
    </submittedName>
</protein>
<dbReference type="HAMAP" id="MF_00235">
    <property type="entry name" value="Adenylate_kinase_Adk"/>
    <property type="match status" value="1"/>
</dbReference>
<dbReference type="SUPFAM" id="SSF52540">
    <property type="entry name" value="P-loop containing nucleoside triphosphate hydrolases"/>
    <property type="match status" value="1"/>
</dbReference>
<keyword evidence="7" id="KW-1185">Reference proteome</keyword>
<evidence type="ECO:0000313" key="5">
    <source>
        <dbReference type="EMBL" id="CAI9952522.1"/>
    </source>
</evidence>
<organism evidence="5">
    <name type="scientific">Hexamita inflata</name>
    <dbReference type="NCBI Taxonomy" id="28002"/>
    <lineage>
        <taxon>Eukaryota</taxon>
        <taxon>Metamonada</taxon>
        <taxon>Diplomonadida</taxon>
        <taxon>Hexamitidae</taxon>
        <taxon>Hexamitinae</taxon>
        <taxon>Hexamita</taxon>
    </lineage>
</organism>
<comment type="caution">
    <text evidence="5">The sequence shown here is derived from an EMBL/GenBank/DDBJ whole genome shotgun (WGS) entry which is preliminary data.</text>
</comment>
<keyword evidence="2" id="KW-0547">Nucleotide-binding</keyword>
<comment type="similarity">
    <text evidence="4">Belongs to the adenylate kinase family.</text>
</comment>
<keyword evidence="1 4" id="KW-0808">Transferase</keyword>
<evidence type="ECO:0000256" key="3">
    <source>
        <dbReference type="ARBA" id="ARBA00022777"/>
    </source>
</evidence>
<dbReference type="GO" id="GO:0006139">
    <property type="term" value="P:nucleobase-containing compound metabolic process"/>
    <property type="evidence" value="ECO:0007669"/>
    <property type="project" value="InterPro"/>
</dbReference>
<evidence type="ECO:0000313" key="7">
    <source>
        <dbReference type="Proteomes" id="UP001642409"/>
    </source>
</evidence>